<evidence type="ECO:0000256" key="3">
    <source>
        <dbReference type="ARBA" id="ARBA00022723"/>
    </source>
</evidence>
<dbReference type="EMBL" id="CABD030002403">
    <property type="status" value="NOT_ANNOTATED_CDS"/>
    <property type="molecule type" value="Genomic_DNA"/>
</dbReference>
<dbReference type="GO" id="GO:0008270">
    <property type="term" value="F:zinc ion binding"/>
    <property type="evidence" value="ECO:0007669"/>
    <property type="project" value="UniProtKB-KW"/>
</dbReference>
<keyword evidence="4" id="KW-0677">Repeat</keyword>
<dbReference type="EMBL" id="CABD030002398">
    <property type="status" value="NOT_ANNOTATED_CDS"/>
    <property type="molecule type" value="Genomic_DNA"/>
</dbReference>
<sequence length="1549" mass="172896">MAEREVESGPRKRFEQKSGAVFDEIVENCGGIMDTEMSEDIDHNLTPTLDSMSYGMPNQTGSENSLLDEDDYFLNSGDLAGIPVVGSDNEDEQDFSSKDNLVSSIHTDDSLEVERRVTQHESDNENEIQIQNKLKKDFPKQFDQVSVFKSIRKDFSLVRENSKETFSGKEKNRDLTYEREKRLDKPHKDLDSRLKSSFFDKAANQVEETLHTHLPQTPETNFRDSSYPFANKESIGSELGNSFASNIRIKEEPLDDEYDKAMAPQQGLLDKIKDEPDNAQEYSHGQQQKTQEGELKISAVFSVSGSPLAPQLTTGFQPSLASSGMNKMLPSVPATAVRVSCSGCKKILQKGQTAYQRKGSTQLFCSTLCLTGYTVPPARPPPPLTKKTCSSCSKDILNPKDVISAQFENTTTSKDFCSQSCLSTYELKKKPIVTINTNSISTKCSMCQKNAVIRHEVNYQNVVHKLCSDACFSKFRSANNLTMNCCENCGGYCYSGSGQCHMLQIEGQSKKFCSSSCITAYKQKSAKITPCALCKSLRSSAEMIENTNSLGKTELFCSVNCLSAYRVKMVTSAGVQVQCNSCKTSAIPQYHLAMSDGSIRNFCSYSCVVAFQNLFNKPTGMNSSVVPLSQGQVIVSIPTGSTVSAGGGSTSAVSPTSISSSAAAGLQRLAAQSQHVGFARSVVKLKCQHCNRLFATKPELLDYKGKMFQFCGKNCSDEYKKINNVMAMCEYCKIEKIVKETVRFSGADKSFCSEGCKLLYKHDLAKRWGNHCKMCSYCLQTSPKLVQNNLGGKVEEFCCEECMSKYTVLFYQMAKCDACKRQGKLSESLKWRGEMKHFCNLLCILMFCNQQSVCDPPSQNNAANISMVQAASAGPPSLRKDSTPVIANVVSLASAPAAQPTVNSNSVLQGAVPTVTAKIIGDASTQTDALKLPPSQPPRLLKNKALLCKPITQTKATSCKPHTQNKECQTEDTPSQPQIIVVPVPVPVFVPIPLHLYTQYAPVPFGIPVPMPVPMLIPSSMDSEDKVTESIEDIKEKLPTHPFEADLLEMAEMIAEDEEKEKTLSQGESQTSEQELFLDTKIFEKDQGSTYSGDLESEAVSTPHSWEEELNHYALKSNAVQEADSELKQFSKGETEQDLEADFPSESFDPLNKGQGIQARSRTRRRHRDGFPQPRRRGRKKSIVAVEPRSLIQGAFQGCSVSGMTLKYMYGVNAWKNWVQWKNAKEEQGDLKCGGVEQASSSPRSDPLGSTQDHALSQESSEAGCRVRSIKLKEDILSCTFAELSLGLCQFIQEVRRPNGEKYDPDSILYLCLGIQQYLFENGRIDNIFTEPYSRFMIELTKLLKIWEPTILPNGYMFSRIEEEHLWECKQLGAYSPIVLLNTLLFFNTKYFQLKNVTEHLKLSFAHVMRRTRTLKYSTKMTYLRFFPPLQKQESEPDKLTVGKRKRNEDDEVPVGVEMAENTDNPLRCPVRLYEFYLSKCSESVKQRNDVFYLQPERSCVPNSPMWYSTFPIDPGTLDTMLTRILMVREVHEELAKAKSEDSDVELSD</sequence>
<reference evidence="10" key="4">
    <citation type="submission" date="2025-09" db="UniProtKB">
        <authorList>
            <consortium name="Ensembl"/>
        </authorList>
    </citation>
    <scope>IDENTIFICATION</scope>
</reference>
<dbReference type="EMBL" id="CABD030002397">
    <property type="status" value="NOT_ANNOTATED_CDS"/>
    <property type="molecule type" value="Genomic_DNA"/>
</dbReference>
<dbReference type="CTD" id="9202"/>
<reference evidence="11" key="1">
    <citation type="submission" date="2011-05" db="EMBL/GenBank/DDBJ databases">
        <title>Insights into the evolution of the great apes provided by the gorilla genome.</title>
        <authorList>
            <person name="Scally A."/>
        </authorList>
    </citation>
    <scope>NUCLEOTIDE SEQUENCE [LARGE SCALE GENOMIC DNA]</scope>
</reference>
<dbReference type="InterPro" id="IPR057926">
    <property type="entry name" value="QRICH1_dom"/>
</dbReference>
<dbReference type="EMBL" id="CABD030002395">
    <property type="status" value="NOT_ANNOTATED_CDS"/>
    <property type="molecule type" value="Genomic_DNA"/>
</dbReference>
<feature type="domain" description="TRASH" evidence="9">
    <location>
        <begin position="441"/>
        <end position="479"/>
    </location>
</feature>
<dbReference type="Pfam" id="PF12012">
    <property type="entry name" value="DUF3504"/>
    <property type="match status" value="1"/>
</dbReference>
<gene>
    <name evidence="10" type="primary">ZMYM4</name>
</gene>
<dbReference type="KEGG" id="ggo:101129334"/>
<accession>G3R8Z7</accession>
<feature type="domain" description="TRASH" evidence="9">
    <location>
        <begin position="486"/>
        <end position="525"/>
    </location>
</feature>
<evidence type="ECO:0000256" key="5">
    <source>
        <dbReference type="ARBA" id="ARBA00022771"/>
    </source>
</evidence>
<keyword evidence="7" id="KW-0832">Ubl conjugation</keyword>
<keyword evidence="11" id="KW-1185">Reference proteome</keyword>
<feature type="domain" description="TRASH" evidence="9">
    <location>
        <begin position="729"/>
        <end position="764"/>
    </location>
</feature>
<dbReference type="EMBL" id="CABD030002402">
    <property type="status" value="NOT_ANNOTATED_CDS"/>
    <property type="molecule type" value="Genomic_DNA"/>
</dbReference>
<dbReference type="eggNOG" id="ENOG502QQQ9">
    <property type="taxonomic scope" value="Eukaryota"/>
</dbReference>
<feature type="region of interest" description="Disordered" evidence="8">
    <location>
        <begin position="1125"/>
        <end position="1184"/>
    </location>
</feature>
<feature type="domain" description="TRASH" evidence="9">
    <location>
        <begin position="341"/>
        <end position="377"/>
    </location>
</feature>
<dbReference type="Ensembl" id="ENSGGOT00000012212.4">
    <property type="protein sequence ID" value="ENSGGOP00000011871.3"/>
    <property type="gene ID" value="ENSGGOG00000012150.4"/>
</dbReference>
<keyword evidence="3" id="KW-0479">Metal-binding</keyword>
<dbReference type="RefSeq" id="XP_018870666.3">
    <property type="nucleotide sequence ID" value="XM_019015121.4"/>
</dbReference>
<keyword evidence="1" id="KW-1017">Isopeptide bond</keyword>
<feature type="domain" description="TRASH" evidence="9">
    <location>
        <begin position="531"/>
        <end position="569"/>
    </location>
</feature>
<dbReference type="InterPro" id="IPR051284">
    <property type="entry name" value="ZnF_MYMT-QRICH1"/>
</dbReference>
<organism evidence="10 11">
    <name type="scientific">Gorilla gorilla gorilla</name>
    <name type="common">Western lowland gorilla</name>
    <dbReference type="NCBI Taxonomy" id="9595"/>
    <lineage>
        <taxon>Eukaryota</taxon>
        <taxon>Metazoa</taxon>
        <taxon>Chordata</taxon>
        <taxon>Craniata</taxon>
        <taxon>Vertebrata</taxon>
        <taxon>Euteleostomi</taxon>
        <taxon>Mammalia</taxon>
        <taxon>Eutheria</taxon>
        <taxon>Euarchontoglires</taxon>
        <taxon>Primates</taxon>
        <taxon>Haplorrhini</taxon>
        <taxon>Catarrhini</taxon>
        <taxon>Hominidae</taxon>
        <taxon>Gorilla</taxon>
    </lineage>
</organism>
<dbReference type="InterPro" id="IPR010507">
    <property type="entry name" value="Znf_MYM"/>
</dbReference>
<dbReference type="Pfam" id="PF25561">
    <property type="entry name" value="QRICH1"/>
    <property type="match status" value="1"/>
</dbReference>
<dbReference type="SMART" id="SM00746">
    <property type="entry name" value="TRASH"/>
    <property type="match status" value="10"/>
</dbReference>
<feature type="region of interest" description="Disordered" evidence="8">
    <location>
        <begin position="162"/>
        <end position="189"/>
    </location>
</feature>
<dbReference type="EMBL" id="CABD030002399">
    <property type="status" value="NOT_ANNOTATED_CDS"/>
    <property type="molecule type" value="Genomic_DNA"/>
</dbReference>
<dbReference type="SUPFAM" id="SSF57716">
    <property type="entry name" value="Glucocorticoid receptor-like (DNA-binding domain)"/>
    <property type="match status" value="1"/>
</dbReference>
<feature type="compositionally biased region" description="Polar residues" evidence="8">
    <location>
        <begin position="1238"/>
        <end position="1260"/>
    </location>
</feature>
<dbReference type="GeneTree" id="ENSGT00940000159550"/>
<evidence type="ECO:0000256" key="2">
    <source>
        <dbReference type="ARBA" id="ARBA00022553"/>
    </source>
</evidence>
<feature type="domain" description="TRASH" evidence="9">
    <location>
        <begin position="772"/>
        <end position="810"/>
    </location>
</feature>
<dbReference type="EMBL" id="CABD030002394">
    <property type="status" value="NOT_ANNOTATED_CDS"/>
    <property type="molecule type" value="Genomic_DNA"/>
</dbReference>
<dbReference type="Pfam" id="PF24900">
    <property type="entry name" value="TRASH_ZMYM4"/>
    <property type="match status" value="1"/>
</dbReference>
<evidence type="ECO:0000256" key="7">
    <source>
        <dbReference type="ARBA" id="ARBA00022843"/>
    </source>
</evidence>
<dbReference type="PANTHER" id="PTHR45736">
    <property type="entry name" value="ZINC FINGER MYM-TYPE PROTEIN"/>
    <property type="match status" value="1"/>
</dbReference>
<dbReference type="HOGENOM" id="CLU_004099_1_1_1"/>
<keyword evidence="2" id="KW-0597">Phosphoprotein</keyword>
<evidence type="ECO:0000313" key="11">
    <source>
        <dbReference type="Proteomes" id="UP000001519"/>
    </source>
</evidence>
<feature type="domain" description="TRASH" evidence="9">
    <location>
        <begin position="687"/>
        <end position="723"/>
    </location>
</feature>
<feature type="domain" description="TRASH" evidence="9">
    <location>
        <begin position="816"/>
        <end position="851"/>
    </location>
</feature>
<evidence type="ECO:0000256" key="8">
    <source>
        <dbReference type="SAM" id="MobiDB-lite"/>
    </source>
</evidence>
<dbReference type="GeneID" id="101129334"/>
<dbReference type="InterPro" id="IPR011017">
    <property type="entry name" value="TRASH_dom"/>
</dbReference>
<protein>
    <submittedName>
        <fullName evidence="10">Zinc finger MYM-type containing 4</fullName>
    </submittedName>
</protein>
<dbReference type="EMBL" id="CABD030002396">
    <property type="status" value="NOT_ANNOTATED_CDS"/>
    <property type="molecule type" value="Genomic_DNA"/>
</dbReference>
<reference evidence="10" key="3">
    <citation type="submission" date="2025-08" db="UniProtKB">
        <authorList>
            <consortium name="Ensembl"/>
        </authorList>
    </citation>
    <scope>IDENTIFICATION</scope>
</reference>
<dbReference type="PANTHER" id="PTHR45736:SF5">
    <property type="entry name" value="ZINC FINGER MYM-TYPE PROTEIN 4"/>
    <property type="match status" value="1"/>
</dbReference>
<keyword evidence="5" id="KW-0863">Zinc-finger</keyword>
<reference evidence="10 11" key="2">
    <citation type="journal article" date="2012" name="Nature">
        <title>Insights into hominid evolution from the gorilla genome sequence.</title>
        <authorList>
            <person name="Scally A."/>
            <person name="Dutheil J.Y."/>
            <person name="Hillier L.W."/>
            <person name="Jordan G.E."/>
            <person name="Goodhead I."/>
            <person name="Herrero J."/>
            <person name="Hobolth A."/>
            <person name="Lappalainen T."/>
            <person name="Mailund T."/>
            <person name="Marques-Bonet T."/>
            <person name="McCarthy S."/>
            <person name="Montgomery S.H."/>
            <person name="Schwalie P.C."/>
            <person name="Tang Y.A."/>
            <person name="Ward M.C."/>
            <person name="Xue Y."/>
            <person name="Yngvadottir B."/>
            <person name="Alkan C."/>
            <person name="Andersen L.N."/>
            <person name="Ayub Q."/>
            <person name="Ball E.V."/>
            <person name="Beal K."/>
            <person name="Bradley B.J."/>
            <person name="Chen Y."/>
            <person name="Clee C.M."/>
            <person name="Fitzgerald S."/>
            <person name="Graves T.A."/>
            <person name="Gu Y."/>
            <person name="Heath P."/>
            <person name="Heger A."/>
            <person name="Karakoc E."/>
            <person name="Kolb-Kokocinski A."/>
            <person name="Laird G.K."/>
            <person name="Lunter G."/>
            <person name="Meader S."/>
            <person name="Mort M."/>
            <person name="Mullikin J.C."/>
            <person name="Munch K."/>
            <person name="O'Connor T.D."/>
            <person name="Phillips A.D."/>
            <person name="Prado-Martinez J."/>
            <person name="Rogers A.S."/>
            <person name="Sajjadian S."/>
            <person name="Schmidt D."/>
            <person name="Shaw K."/>
            <person name="Simpson J.T."/>
            <person name="Stenson P.D."/>
            <person name="Turner D.J."/>
            <person name="Vigilant L."/>
            <person name="Vilella A.J."/>
            <person name="Whitener W."/>
            <person name="Zhu B."/>
            <person name="Cooper D.N."/>
            <person name="de Jong P."/>
            <person name="Dermitzakis E.T."/>
            <person name="Eichler E.E."/>
            <person name="Flicek P."/>
            <person name="Goldman N."/>
            <person name="Mundy N.I."/>
            <person name="Ning Z."/>
            <person name="Odom D.T."/>
            <person name="Ponting C.P."/>
            <person name="Quail M.A."/>
            <person name="Ryder O.A."/>
            <person name="Searle S.M."/>
            <person name="Warren W.C."/>
            <person name="Wilson R.K."/>
            <person name="Schierup M.H."/>
            <person name="Rogers J."/>
            <person name="Tyler-Smith C."/>
            <person name="Durbin R."/>
        </authorList>
    </citation>
    <scope>NUCLEOTIDE SEQUENCE [LARGE SCALE GENOMIC DNA]</scope>
</reference>
<evidence type="ECO:0000256" key="4">
    <source>
        <dbReference type="ARBA" id="ARBA00022737"/>
    </source>
</evidence>
<dbReference type="Bgee" id="ENSGGOG00000012150">
    <property type="expression patterns" value="Expressed in testis and 6 other cell types or tissues"/>
</dbReference>
<name>G3R8Z7_GORGO</name>
<feature type="domain" description="TRASH" evidence="9">
    <location>
        <begin position="389"/>
        <end position="429"/>
    </location>
</feature>
<proteinExistence type="predicted"/>
<evidence type="ECO:0000259" key="9">
    <source>
        <dbReference type="SMART" id="SM00746"/>
    </source>
</evidence>
<feature type="compositionally biased region" description="Basic residues" evidence="8">
    <location>
        <begin position="1161"/>
        <end position="1182"/>
    </location>
</feature>
<dbReference type="EMBL" id="CABD030002401">
    <property type="status" value="NOT_ANNOTATED_CDS"/>
    <property type="molecule type" value="Genomic_DNA"/>
</dbReference>
<evidence type="ECO:0000256" key="6">
    <source>
        <dbReference type="ARBA" id="ARBA00022833"/>
    </source>
</evidence>
<feature type="domain" description="TRASH" evidence="9">
    <location>
        <begin position="579"/>
        <end position="615"/>
    </location>
</feature>
<dbReference type="Proteomes" id="UP000001519">
    <property type="component" value="Chromosome 1"/>
</dbReference>
<dbReference type="EMBL" id="CABD030002400">
    <property type="status" value="NOT_ANNOTATED_CDS"/>
    <property type="molecule type" value="Genomic_DNA"/>
</dbReference>
<dbReference type="Pfam" id="PF06467">
    <property type="entry name" value="zf-FCS"/>
    <property type="match status" value="8"/>
</dbReference>
<keyword evidence="6" id="KW-0862">Zinc</keyword>
<evidence type="ECO:0000313" key="10">
    <source>
        <dbReference type="Ensembl" id="ENSGGOP00000011871.3"/>
    </source>
</evidence>
<feature type="compositionally biased region" description="Basic and acidic residues" evidence="8">
    <location>
        <begin position="1125"/>
        <end position="1135"/>
    </location>
</feature>
<feature type="region of interest" description="Disordered" evidence="8">
    <location>
        <begin position="1232"/>
        <end position="1260"/>
    </location>
</feature>
<evidence type="ECO:0000256" key="1">
    <source>
        <dbReference type="ARBA" id="ARBA00022499"/>
    </source>
</evidence>
<dbReference type="InterPro" id="IPR021893">
    <property type="entry name" value="ZMYM2-like_C"/>
</dbReference>